<evidence type="ECO:0000313" key="3">
    <source>
        <dbReference type="Proteomes" id="UP000789390"/>
    </source>
</evidence>
<dbReference type="EMBL" id="CAKKLH010000113">
    <property type="protein sequence ID" value="CAH0103789.1"/>
    <property type="molecule type" value="Genomic_DNA"/>
</dbReference>
<evidence type="ECO:0000256" key="1">
    <source>
        <dbReference type="SAM" id="MobiDB-lite"/>
    </source>
</evidence>
<evidence type="ECO:0000313" key="2">
    <source>
        <dbReference type="EMBL" id="CAH0103789.1"/>
    </source>
</evidence>
<protein>
    <submittedName>
        <fullName evidence="2">Uncharacterized protein</fullName>
    </submittedName>
</protein>
<gene>
    <name evidence="2" type="ORF">DGAL_LOCUS6463</name>
</gene>
<proteinExistence type="predicted"/>
<reference evidence="2" key="1">
    <citation type="submission" date="2021-11" db="EMBL/GenBank/DDBJ databases">
        <authorList>
            <person name="Schell T."/>
        </authorList>
    </citation>
    <scope>NUCLEOTIDE SEQUENCE</scope>
    <source>
        <strain evidence="2">M5</strain>
    </source>
</reference>
<keyword evidence="3" id="KW-1185">Reference proteome</keyword>
<feature type="region of interest" description="Disordered" evidence="1">
    <location>
        <begin position="148"/>
        <end position="170"/>
    </location>
</feature>
<feature type="compositionally biased region" description="Basic and acidic residues" evidence="1">
    <location>
        <begin position="155"/>
        <end position="165"/>
    </location>
</feature>
<dbReference type="Proteomes" id="UP000789390">
    <property type="component" value="Unassembled WGS sequence"/>
</dbReference>
<dbReference type="AlphaFoldDB" id="A0A8J2WGS0"/>
<name>A0A8J2WGS0_9CRUS</name>
<comment type="caution">
    <text evidence="2">The sequence shown here is derived from an EMBL/GenBank/DDBJ whole genome shotgun (WGS) entry which is preliminary data.</text>
</comment>
<dbReference type="OrthoDB" id="6354902at2759"/>
<sequence length="413" mass="45857">MKLFNIGNDIIVSTYWLIFLQLLMKFTESIPSRTTEINNKSSSQRLANIQRVTRIDKTLARENHQQKDNGTDFAMTTNESFMPTIDDFPELKNETFDTTDGSTGLPIIEEETSPFNLAAFNKVEQLTFPLDVDISSLPFSDSTGTPSFSDFFDESESKSDTEDSTHQIGDSLIDPKRIETEPFLTILVNSPPQVVTESSKPQSSSVSPSDSVNVPLSYFHVRVPIVPSVSAITIAPLSLLPLEPVSLISSSKVSPKNVEISSSVKAMNHSSLMSMSANVTAFPFIQPASVIIDLKPYSGQQVSTHNSGRQNFYKVLPTLFGIIYPVAPQTWIAPHSFSTQFQVEQSKFNFATSYGSPRAMHPLPLYGNKHQMFGTPPTPMALGFPPVSSTRDNLRHEVNWSRVGRFYRSKNVT</sequence>
<accession>A0A8J2WGS0</accession>
<organism evidence="2 3">
    <name type="scientific">Daphnia galeata</name>
    <dbReference type="NCBI Taxonomy" id="27404"/>
    <lineage>
        <taxon>Eukaryota</taxon>
        <taxon>Metazoa</taxon>
        <taxon>Ecdysozoa</taxon>
        <taxon>Arthropoda</taxon>
        <taxon>Crustacea</taxon>
        <taxon>Branchiopoda</taxon>
        <taxon>Diplostraca</taxon>
        <taxon>Cladocera</taxon>
        <taxon>Anomopoda</taxon>
        <taxon>Daphniidae</taxon>
        <taxon>Daphnia</taxon>
    </lineage>
</organism>